<keyword evidence="3" id="KW-1185">Reference proteome</keyword>
<evidence type="ECO:0000313" key="2">
    <source>
        <dbReference type="EMBL" id="WVZ77601.1"/>
    </source>
</evidence>
<feature type="region of interest" description="Disordered" evidence="1">
    <location>
        <begin position="24"/>
        <end position="49"/>
    </location>
</feature>
<feature type="non-terminal residue" evidence="2">
    <location>
        <position position="1"/>
    </location>
</feature>
<reference evidence="2 3" key="1">
    <citation type="submission" date="2024-02" db="EMBL/GenBank/DDBJ databases">
        <title>High-quality chromosome-scale genome assembly of Pensacola bahiagrass (Paspalum notatum Flugge var. saurae).</title>
        <authorList>
            <person name="Vega J.M."/>
            <person name="Podio M."/>
            <person name="Orjuela J."/>
            <person name="Siena L.A."/>
            <person name="Pessino S.C."/>
            <person name="Combes M.C."/>
            <person name="Mariac C."/>
            <person name="Albertini E."/>
            <person name="Pupilli F."/>
            <person name="Ortiz J.P.A."/>
            <person name="Leblanc O."/>
        </authorList>
    </citation>
    <scope>NUCLEOTIDE SEQUENCE [LARGE SCALE GENOMIC DNA]</scope>
    <source>
        <strain evidence="2">R1</strain>
        <tissue evidence="2">Leaf</tissue>
    </source>
</reference>
<protein>
    <submittedName>
        <fullName evidence="2">Uncharacterized protein</fullName>
    </submittedName>
</protein>
<gene>
    <name evidence="2" type="ORF">U9M48_025453</name>
</gene>
<evidence type="ECO:0000256" key="1">
    <source>
        <dbReference type="SAM" id="MobiDB-lite"/>
    </source>
</evidence>
<organism evidence="2 3">
    <name type="scientific">Paspalum notatum var. saurae</name>
    <dbReference type="NCBI Taxonomy" id="547442"/>
    <lineage>
        <taxon>Eukaryota</taxon>
        <taxon>Viridiplantae</taxon>
        <taxon>Streptophyta</taxon>
        <taxon>Embryophyta</taxon>
        <taxon>Tracheophyta</taxon>
        <taxon>Spermatophyta</taxon>
        <taxon>Magnoliopsida</taxon>
        <taxon>Liliopsida</taxon>
        <taxon>Poales</taxon>
        <taxon>Poaceae</taxon>
        <taxon>PACMAD clade</taxon>
        <taxon>Panicoideae</taxon>
        <taxon>Andropogonodae</taxon>
        <taxon>Paspaleae</taxon>
        <taxon>Paspalinae</taxon>
        <taxon>Paspalum</taxon>
    </lineage>
</organism>
<dbReference type="AlphaFoldDB" id="A0AAQ3WXY6"/>
<dbReference type="EMBL" id="CP144749">
    <property type="protein sequence ID" value="WVZ77601.1"/>
    <property type="molecule type" value="Genomic_DNA"/>
</dbReference>
<name>A0AAQ3WXY6_PASNO</name>
<accession>A0AAQ3WXY6</accession>
<feature type="compositionally biased region" description="Low complexity" evidence="1">
    <location>
        <begin position="37"/>
        <end position="49"/>
    </location>
</feature>
<sequence>TIVLLGIGISWFEEVRPRWAEVHLPGSRCSQNKTRSRPLLSSSPSQPPILRCPRFASRLLAPHPTLRLLPPPSPRSPVREPLAAHASGFTASRRLSSVAWNPVIEEKATAAAAAS</sequence>
<evidence type="ECO:0000313" key="3">
    <source>
        <dbReference type="Proteomes" id="UP001341281"/>
    </source>
</evidence>
<dbReference type="Proteomes" id="UP001341281">
    <property type="component" value="Chromosome 05"/>
</dbReference>
<proteinExistence type="predicted"/>